<dbReference type="RefSeq" id="WP_092496505.1">
    <property type="nucleotide sequence ID" value="NZ_FOFG01000006.1"/>
</dbReference>
<dbReference type="InterPro" id="IPR013024">
    <property type="entry name" value="GGCT-like"/>
</dbReference>
<gene>
    <name evidence="3" type="ORF">SAMN05216548_106155</name>
</gene>
<dbReference type="GO" id="GO:0006751">
    <property type="term" value="P:glutathione catabolic process"/>
    <property type="evidence" value="ECO:0007669"/>
    <property type="project" value="InterPro"/>
</dbReference>
<reference evidence="3 4" key="1">
    <citation type="submission" date="2016-10" db="EMBL/GenBank/DDBJ databases">
        <authorList>
            <person name="de Groot N.N."/>
        </authorList>
    </citation>
    <scope>NUCLEOTIDE SEQUENCE [LARGE SCALE GENOMIC DNA]</scope>
    <source>
        <strain evidence="3 4">A52C2</strain>
    </source>
</reference>
<dbReference type="AlphaFoldDB" id="A0A1H9HTB4"/>
<dbReference type="EC" id="4.3.2.7" evidence="1"/>
<dbReference type="Proteomes" id="UP000199647">
    <property type="component" value="Unassembled WGS sequence"/>
</dbReference>
<evidence type="ECO:0000256" key="2">
    <source>
        <dbReference type="ARBA" id="ARBA00023239"/>
    </source>
</evidence>
<proteinExistence type="predicted"/>
<name>A0A1H9HTB4_9HYPH</name>
<dbReference type="OrthoDB" id="9795692at2"/>
<dbReference type="InterPro" id="IPR006840">
    <property type="entry name" value="ChaC"/>
</dbReference>
<dbReference type="EMBL" id="FOFG01000006">
    <property type="protein sequence ID" value="SEQ65553.1"/>
    <property type="molecule type" value="Genomic_DNA"/>
</dbReference>
<dbReference type="Pfam" id="PF04752">
    <property type="entry name" value="ChaC"/>
    <property type="match status" value="1"/>
</dbReference>
<organism evidence="3 4">
    <name type="scientific">Faunimonas pinastri</name>
    <dbReference type="NCBI Taxonomy" id="1855383"/>
    <lineage>
        <taxon>Bacteria</taxon>
        <taxon>Pseudomonadati</taxon>
        <taxon>Pseudomonadota</taxon>
        <taxon>Alphaproteobacteria</taxon>
        <taxon>Hyphomicrobiales</taxon>
        <taxon>Afifellaceae</taxon>
        <taxon>Faunimonas</taxon>
    </lineage>
</organism>
<dbReference type="InterPro" id="IPR036568">
    <property type="entry name" value="GGCT-like_sf"/>
</dbReference>
<keyword evidence="2" id="KW-0456">Lyase</keyword>
<dbReference type="GO" id="GO:0005737">
    <property type="term" value="C:cytoplasm"/>
    <property type="evidence" value="ECO:0007669"/>
    <property type="project" value="TreeGrafter"/>
</dbReference>
<dbReference type="PANTHER" id="PTHR12192:SF2">
    <property type="entry name" value="GLUTATHIONE-SPECIFIC GAMMA-GLUTAMYLCYCLOTRANSFERASE 2"/>
    <property type="match status" value="1"/>
</dbReference>
<dbReference type="SUPFAM" id="SSF110857">
    <property type="entry name" value="Gamma-glutamyl cyclotransferase-like"/>
    <property type="match status" value="1"/>
</dbReference>
<evidence type="ECO:0000313" key="3">
    <source>
        <dbReference type="EMBL" id="SEQ65553.1"/>
    </source>
</evidence>
<dbReference type="GO" id="GO:0061928">
    <property type="term" value="F:glutathione specific gamma-glutamylcyclotransferase activity"/>
    <property type="evidence" value="ECO:0007669"/>
    <property type="project" value="UniProtKB-EC"/>
</dbReference>
<keyword evidence="4" id="KW-1185">Reference proteome</keyword>
<dbReference type="STRING" id="1855383.SAMN05216548_106155"/>
<sequence length="176" mass="19496">MSDLWVFGYGSLIWRPGFSFLEAQQGRLIGLHRALCIRSWVHRGSPESPGLVLGLDRGGTCRGLAFRVAAAEAEKVIAYLREREQVTSVYLERMRDVRLENGEAVRAVTYIADRSHEQYAGALGEDEAFAIVSSAHGQSGPNADYVVNTAEHLASLGMPDRKLDRLAKRLREARLA</sequence>
<dbReference type="Gene3D" id="3.10.490.10">
    <property type="entry name" value="Gamma-glutamyl cyclotransferase-like"/>
    <property type="match status" value="1"/>
</dbReference>
<dbReference type="CDD" id="cd06661">
    <property type="entry name" value="GGCT_like"/>
    <property type="match status" value="1"/>
</dbReference>
<evidence type="ECO:0000256" key="1">
    <source>
        <dbReference type="ARBA" id="ARBA00012344"/>
    </source>
</evidence>
<protein>
    <recommendedName>
        <fullName evidence="1">glutathione-specific gamma-glutamylcyclotransferase</fullName>
        <ecNumber evidence="1">4.3.2.7</ecNumber>
    </recommendedName>
</protein>
<dbReference type="PANTHER" id="PTHR12192">
    <property type="entry name" value="CATION TRANSPORT PROTEIN CHAC-RELATED"/>
    <property type="match status" value="1"/>
</dbReference>
<evidence type="ECO:0000313" key="4">
    <source>
        <dbReference type="Proteomes" id="UP000199647"/>
    </source>
</evidence>
<accession>A0A1H9HTB4</accession>